<sequence>MNKSKKLIWLLGVIYLVVLTGCDKLKNEINENWTLSTLEQQIESVGLVTKQLATAKSADALLFLEESDFSELYKQAYGRAEDKMKSLGSEDISNISLKNPELKLIRQGVESAFDFRFTINKYKIPLSGTVKGIVALDANDAVLYLRPALSYVKIGSVDEKSLTRELTKEAAIVFVNEILKHFLEVVNKAFLEEPLEVRLDLQFAKSVAPKKLIRAEGLDVVGSPIDVSVEIKELTPFISEKGIAVLGYKSVIPDIEADENAGDTEAYLNEAFERLVKLFDHAIADLDITFAKLEQSTFLVKKKLVADVINSALATLDVRVRADNFIKIPDDKRHFQKEVRIGSASIPDCSGLRQNCGECRQESCDGPCRMRDCPSCSSRRILEDIWRGRFRTIVDCGERTACEAENAVREVGCAACRTAKATEKALCDAKKAKCKVDNEARIAKCKVKRETLRIVGNMLKVVELKGEFKVPSSHLDILIKKVALTDDLSRVSVTSDLSANANTWLRVWVNPEGVGHIACVFKFRKTLETTASYSEANRTLSAQLGIKHNNDKTLLLEAVTEAEEVEIELSPSPYLRLIQDPGFVLNCSVLNMAVPAFAGVKLLQGDDVPLKAMLGRVKLESKSTEIKIPIQPIKIGDDEISYELIPMWEKNTISFTLQR</sequence>
<dbReference type="EMBL" id="CAADHB010000178">
    <property type="protein sequence ID" value="VFK80915.1"/>
    <property type="molecule type" value="Genomic_DNA"/>
</dbReference>
<evidence type="ECO:0000313" key="1">
    <source>
        <dbReference type="EMBL" id="VFK80915.1"/>
    </source>
</evidence>
<name>A0A451BRP7_9GAMM</name>
<gene>
    <name evidence="1" type="ORF">BECKSD772D_GA0070982_11784</name>
</gene>
<proteinExistence type="predicted"/>
<protein>
    <submittedName>
        <fullName evidence="1">Uncharacterized protein</fullName>
    </submittedName>
</protein>
<reference evidence="1" key="1">
    <citation type="submission" date="2019-02" db="EMBL/GenBank/DDBJ databases">
        <authorList>
            <person name="Gruber-Vodicka R. H."/>
            <person name="Seah K. B. B."/>
        </authorList>
    </citation>
    <scope>NUCLEOTIDE SEQUENCE</scope>
    <source>
        <strain evidence="1">BECK_S127</strain>
    </source>
</reference>
<organism evidence="1">
    <name type="scientific">Candidatus Kentrum sp. SD</name>
    <dbReference type="NCBI Taxonomy" id="2126332"/>
    <lineage>
        <taxon>Bacteria</taxon>
        <taxon>Pseudomonadati</taxon>
        <taxon>Pseudomonadota</taxon>
        <taxon>Gammaproteobacteria</taxon>
        <taxon>Candidatus Kentrum</taxon>
    </lineage>
</organism>
<dbReference type="AlphaFoldDB" id="A0A451BRP7"/>
<dbReference type="PROSITE" id="PS51257">
    <property type="entry name" value="PROKAR_LIPOPROTEIN"/>
    <property type="match status" value="1"/>
</dbReference>
<accession>A0A451BRP7</accession>